<sequence length="78" mass="8875">MFKFYKVFLSIVFFLFISVDSFAQCAMCRAVLETEEGGIKAGAVNDGIVYLMIIPYLLVGVIGYMVYRIFKNKKEKSV</sequence>
<accession>A0A1I3QEA2</accession>
<keyword evidence="4" id="KW-1185">Reference proteome</keyword>
<evidence type="ECO:0000313" key="4">
    <source>
        <dbReference type="Proteomes" id="UP000243887"/>
    </source>
</evidence>
<feature type="chain" id="PRO_5017474493" evidence="2">
    <location>
        <begin position="24"/>
        <end position="78"/>
    </location>
</feature>
<keyword evidence="1" id="KW-1133">Transmembrane helix</keyword>
<evidence type="ECO:0000313" key="3">
    <source>
        <dbReference type="EMBL" id="SFJ31691.1"/>
    </source>
</evidence>
<proteinExistence type="predicted"/>
<dbReference type="OrthoDB" id="678747at2"/>
<organism evidence="3 4">
    <name type="scientific">Myroides guanonis</name>
    <dbReference type="NCBI Taxonomy" id="1150112"/>
    <lineage>
        <taxon>Bacteria</taxon>
        <taxon>Pseudomonadati</taxon>
        <taxon>Bacteroidota</taxon>
        <taxon>Flavobacteriia</taxon>
        <taxon>Flavobacteriales</taxon>
        <taxon>Flavobacteriaceae</taxon>
        <taxon>Myroides</taxon>
    </lineage>
</organism>
<feature type="signal peptide" evidence="2">
    <location>
        <begin position="1"/>
        <end position="23"/>
    </location>
</feature>
<reference evidence="4" key="1">
    <citation type="submission" date="2016-10" db="EMBL/GenBank/DDBJ databases">
        <authorList>
            <person name="Varghese N."/>
            <person name="Submissions S."/>
        </authorList>
    </citation>
    <scope>NUCLEOTIDE SEQUENCE [LARGE SCALE GENOMIC DNA]</scope>
    <source>
        <strain evidence="4">DSM 26542</strain>
    </source>
</reference>
<evidence type="ECO:0000256" key="2">
    <source>
        <dbReference type="SAM" id="SignalP"/>
    </source>
</evidence>
<dbReference type="AlphaFoldDB" id="A0A1I3QEA2"/>
<protein>
    <submittedName>
        <fullName evidence="3">Uncharacterized protein</fullName>
    </submittedName>
</protein>
<evidence type="ECO:0000256" key="1">
    <source>
        <dbReference type="SAM" id="Phobius"/>
    </source>
</evidence>
<dbReference type="RefSeq" id="WP_090678638.1">
    <property type="nucleotide sequence ID" value="NZ_FORU01000005.1"/>
</dbReference>
<dbReference type="Proteomes" id="UP000243887">
    <property type="component" value="Unassembled WGS sequence"/>
</dbReference>
<keyword evidence="1" id="KW-0472">Membrane</keyword>
<gene>
    <name evidence="3" type="ORF">SAMN04487893_105160</name>
</gene>
<keyword evidence="1" id="KW-0812">Transmembrane</keyword>
<keyword evidence="2" id="KW-0732">Signal</keyword>
<dbReference type="STRING" id="1150112.SAMN04487893_105160"/>
<dbReference type="EMBL" id="FORU01000005">
    <property type="protein sequence ID" value="SFJ31691.1"/>
    <property type="molecule type" value="Genomic_DNA"/>
</dbReference>
<feature type="transmembrane region" description="Helical" evidence="1">
    <location>
        <begin position="49"/>
        <end position="67"/>
    </location>
</feature>
<name>A0A1I3QEA2_9FLAO</name>